<reference evidence="2" key="1">
    <citation type="submission" date="2022-11" db="UniProtKB">
        <authorList>
            <consortium name="WormBaseParasite"/>
        </authorList>
    </citation>
    <scope>IDENTIFICATION</scope>
</reference>
<dbReference type="WBParaSite" id="ES5_v2.g19247.t1">
    <property type="protein sequence ID" value="ES5_v2.g19247.t1"/>
    <property type="gene ID" value="ES5_v2.g19247"/>
</dbReference>
<evidence type="ECO:0000313" key="1">
    <source>
        <dbReference type="Proteomes" id="UP000887579"/>
    </source>
</evidence>
<evidence type="ECO:0000313" key="2">
    <source>
        <dbReference type="WBParaSite" id="ES5_v2.g19247.t1"/>
    </source>
</evidence>
<protein>
    <submittedName>
        <fullName evidence="2">Uncharacterized protein</fullName>
    </submittedName>
</protein>
<accession>A0AC34FPP0</accession>
<dbReference type="Proteomes" id="UP000887579">
    <property type="component" value="Unplaced"/>
</dbReference>
<name>A0AC34FPP0_9BILA</name>
<organism evidence="1 2">
    <name type="scientific">Panagrolaimus sp. ES5</name>
    <dbReference type="NCBI Taxonomy" id="591445"/>
    <lineage>
        <taxon>Eukaryota</taxon>
        <taxon>Metazoa</taxon>
        <taxon>Ecdysozoa</taxon>
        <taxon>Nematoda</taxon>
        <taxon>Chromadorea</taxon>
        <taxon>Rhabditida</taxon>
        <taxon>Tylenchina</taxon>
        <taxon>Panagrolaimomorpha</taxon>
        <taxon>Panagrolaimoidea</taxon>
        <taxon>Panagrolaimidae</taxon>
        <taxon>Panagrolaimus</taxon>
    </lineage>
</organism>
<sequence>FIPLICDTLIPKIEIPSPEFEMFLTFISCFSIKNPAARHKIRTTSFPSTFIDLLGKKQISVNEFRNSGTLLSIMEENDVDFDNLVTDTEMLFTVFEDLYNPANDPMVLKTAFLIFTFYFSREIPERIEKLIENNQIISNIFNFLTAPMLKEETRLAALRSLLYIITSQNSKIPGIYLKNGFIEKFNLAWNYLSRKDQIWYLGGFMEFSNEIKYAFLEDGDIISDVIIGCYSYEYKDAEGCLSCVLRLLSTLPEPLRTDFAICGAHNAVHHNIQRLLLLKSSIDNPSPDFIHTVMKQYLEGDDKN</sequence>
<proteinExistence type="predicted"/>